<name>M8CCS9_AEGTA</name>
<organism evidence="2">
    <name type="scientific">Aegilops tauschii</name>
    <name type="common">Tausch's goatgrass</name>
    <name type="synonym">Aegilops squarrosa</name>
    <dbReference type="NCBI Taxonomy" id="37682"/>
    <lineage>
        <taxon>Eukaryota</taxon>
        <taxon>Viridiplantae</taxon>
        <taxon>Streptophyta</taxon>
        <taxon>Embryophyta</taxon>
        <taxon>Tracheophyta</taxon>
        <taxon>Spermatophyta</taxon>
        <taxon>Magnoliopsida</taxon>
        <taxon>Liliopsida</taxon>
        <taxon>Poales</taxon>
        <taxon>Poaceae</taxon>
        <taxon>BOP clade</taxon>
        <taxon>Pooideae</taxon>
        <taxon>Triticodae</taxon>
        <taxon>Triticeae</taxon>
        <taxon>Triticinae</taxon>
        <taxon>Aegilops</taxon>
    </lineage>
</organism>
<feature type="domain" description="R13L1/DRL21-like LRR repeat region" evidence="1">
    <location>
        <begin position="1"/>
        <end position="107"/>
    </location>
</feature>
<evidence type="ECO:0000259" key="1">
    <source>
        <dbReference type="Pfam" id="PF25019"/>
    </source>
</evidence>
<dbReference type="EnsemblPlants" id="EMT32194">
    <property type="protein sequence ID" value="EMT32194"/>
    <property type="gene ID" value="F775_04136"/>
</dbReference>
<dbReference type="AlphaFoldDB" id="M8CCS9"/>
<evidence type="ECO:0000313" key="2">
    <source>
        <dbReference type="EnsemblPlants" id="EMT32194"/>
    </source>
</evidence>
<dbReference type="InterPro" id="IPR056789">
    <property type="entry name" value="LRR_R13L1-DRL21"/>
</dbReference>
<sequence>MNEIRGRLRRTNLENVTWKDHALESKLYQKCHLGSLQLVWSRKNIKDAEDSLHLDILEGLMPPSHLEGLMIDGYRSSKYPGWLLDELVCGAECLPLSLRRLSIGKCILAADFLHTDWPHMNDIEITNCRSTPCLFVGSLTFVKAFFTLWNLPDLCMLEGLSSLQLAHVQLIDVPKLTAECISQFRVHNSLLFSSLVILNNMLMAQGFTVPAFLSLKGCKEPIISYEESASFTSVKCLSFYDCQMITLPTNLKCFFNLKSLNI</sequence>
<protein>
    <recommendedName>
        <fullName evidence="1">R13L1/DRL21-like LRR repeat region domain-containing protein</fullName>
    </recommendedName>
</protein>
<dbReference type="Pfam" id="PF25019">
    <property type="entry name" value="LRR_R13L1-DRL21"/>
    <property type="match status" value="1"/>
</dbReference>
<reference evidence="2" key="1">
    <citation type="submission" date="2015-06" db="UniProtKB">
        <authorList>
            <consortium name="EnsemblPlants"/>
        </authorList>
    </citation>
    <scope>IDENTIFICATION</scope>
</reference>
<accession>M8CCS9</accession>
<proteinExistence type="predicted"/>